<proteinExistence type="predicted"/>
<dbReference type="Gene3D" id="3.80.10.10">
    <property type="entry name" value="Ribonuclease Inhibitor"/>
    <property type="match status" value="1"/>
</dbReference>
<evidence type="ECO:0000313" key="1">
    <source>
        <dbReference type="EMBL" id="KAG0267718.1"/>
    </source>
</evidence>
<sequence length="346" mass="39653">MGQNRSPLNLPEIATLVAQHLEKKDLAGCILVNKTWHALFVPFLWETITLKDSRYYGFAIPEIVLQRRAYVRSLVYNVNSTEPQVIEALQFPNLKSLIIHTFARELEGIAIKLLSQNPTIDWINIHSRYCILSTEFWTQLLNFQGLKTLMIDAIQVQKSSGPQFYSVCSHVSSLHLRCRYLPWMRSWSSLPRFAIRKLVLLGCGWSMNEHIELIAQCHDLEELRWIESHTRGSGGSVPWNTIQRLASAGTWPRLERLHLPAACIPDMELATILESMASVVELGVDSTNFGQHSFEALRPHLSTIEKLDLRGCRGLTPDIMTEILYTAVKMRDRDFLWDIDLTWTIG</sequence>
<protein>
    <recommendedName>
        <fullName evidence="3">F-box domain-containing protein</fullName>
    </recommendedName>
</protein>
<dbReference type="SUPFAM" id="SSF81383">
    <property type="entry name" value="F-box domain"/>
    <property type="match status" value="1"/>
</dbReference>
<keyword evidence="2" id="KW-1185">Reference proteome</keyword>
<dbReference type="Proteomes" id="UP000726737">
    <property type="component" value="Unassembled WGS sequence"/>
</dbReference>
<dbReference type="InterPro" id="IPR036047">
    <property type="entry name" value="F-box-like_dom_sf"/>
</dbReference>
<dbReference type="OrthoDB" id="2354556at2759"/>
<dbReference type="SUPFAM" id="SSF52047">
    <property type="entry name" value="RNI-like"/>
    <property type="match status" value="1"/>
</dbReference>
<accession>A0A9P6UBM8</accession>
<dbReference type="InterPro" id="IPR032675">
    <property type="entry name" value="LRR_dom_sf"/>
</dbReference>
<comment type="caution">
    <text evidence="1">The sequence shown here is derived from an EMBL/GenBank/DDBJ whole genome shotgun (WGS) entry which is preliminary data.</text>
</comment>
<dbReference type="EMBL" id="JAAAJA010000001">
    <property type="protein sequence ID" value="KAG0267718.1"/>
    <property type="molecule type" value="Genomic_DNA"/>
</dbReference>
<name>A0A9P6UBM8_9FUNG</name>
<organism evidence="1 2">
    <name type="scientific">Mortierella polycephala</name>
    <dbReference type="NCBI Taxonomy" id="41804"/>
    <lineage>
        <taxon>Eukaryota</taxon>
        <taxon>Fungi</taxon>
        <taxon>Fungi incertae sedis</taxon>
        <taxon>Mucoromycota</taxon>
        <taxon>Mortierellomycotina</taxon>
        <taxon>Mortierellomycetes</taxon>
        <taxon>Mortierellales</taxon>
        <taxon>Mortierellaceae</taxon>
        <taxon>Mortierella</taxon>
    </lineage>
</organism>
<evidence type="ECO:0000313" key="2">
    <source>
        <dbReference type="Proteomes" id="UP000726737"/>
    </source>
</evidence>
<dbReference type="AlphaFoldDB" id="A0A9P6UBM8"/>
<evidence type="ECO:0008006" key="3">
    <source>
        <dbReference type="Google" id="ProtNLM"/>
    </source>
</evidence>
<reference evidence="1" key="1">
    <citation type="journal article" date="2020" name="Fungal Divers.">
        <title>Resolving the Mortierellaceae phylogeny through synthesis of multi-gene phylogenetics and phylogenomics.</title>
        <authorList>
            <person name="Vandepol N."/>
            <person name="Liber J."/>
            <person name="Desiro A."/>
            <person name="Na H."/>
            <person name="Kennedy M."/>
            <person name="Barry K."/>
            <person name="Grigoriev I.V."/>
            <person name="Miller A.N."/>
            <person name="O'Donnell K."/>
            <person name="Stajich J.E."/>
            <person name="Bonito G."/>
        </authorList>
    </citation>
    <scope>NUCLEOTIDE SEQUENCE</scope>
    <source>
        <strain evidence="1">KOD948</strain>
    </source>
</reference>
<gene>
    <name evidence="1" type="ORF">BG011_000030</name>
</gene>